<dbReference type="PANTHER" id="PTHR33359">
    <property type="entry name" value="MOLYBDOPTERIN SYNTHASE SULFUR CARRIER SUBUNIT"/>
    <property type="match status" value="1"/>
</dbReference>
<keyword evidence="5" id="KW-1185">Reference proteome</keyword>
<evidence type="ECO:0000313" key="5">
    <source>
        <dbReference type="Proteomes" id="UP000012046"/>
    </source>
</evidence>
<evidence type="ECO:0000256" key="1">
    <source>
        <dbReference type="ARBA" id="ARBA00022741"/>
    </source>
</evidence>
<dbReference type="InterPro" id="IPR044672">
    <property type="entry name" value="MOCS2A"/>
</dbReference>
<dbReference type="SUPFAM" id="SSF54285">
    <property type="entry name" value="MoaD/ThiS"/>
    <property type="match status" value="1"/>
</dbReference>
<dbReference type="EMBL" id="AHTH01000037">
    <property type="protein sequence ID" value="EHR40617.1"/>
    <property type="molecule type" value="Genomic_DNA"/>
</dbReference>
<dbReference type="InterPro" id="IPR012675">
    <property type="entry name" value="Beta-grasp_dom_sf"/>
</dbReference>
<comment type="caution">
    <text evidence="4">The sequence shown here is derived from an EMBL/GenBank/DDBJ whole genome shotgun (WGS) entry which is preliminary data.</text>
</comment>
<comment type="similarity">
    <text evidence="2">Belongs to the MoaD family.</text>
</comment>
<organism evidence="4 5">
    <name type="scientific">Alishewanella jeotgali KCTC 22429</name>
    <dbReference type="NCBI Taxonomy" id="1129374"/>
    <lineage>
        <taxon>Bacteria</taxon>
        <taxon>Pseudomonadati</taxon>
        <taxon>Pseudomonadota</taxon>
        <taxon>Gammaproteobacteria</taxon>
        <taxon>Alteromonadales</taxon>
        <taxon>Alteromonadaceae</taxon>
        <taxon>Alishewanella</taxon>
    </lineage>
</organism>
<dbReference type="PATRIC" id="fig|1129374.4.peg.2208"/>
<keyword evidence="1" id="KW-0547">Nucleotide-binding</keyword>
<reference evidence="4 5" key="1">
    <citation type="journal article" date="2012" name="J. Bacteriol.">
        <title>Genome Sequence of Extracellular-Protease-Producing Alishewanella jeotgali Isolated from Traditional Korean Fermented Seafood.</title>
        <authorList>
            <person name="Jung J."/>
            <person name="Chun J."/>
            <person name="Park W."/>
        </authorList>
    </citation>
    <scope>NUCLEOTIDE SEQUENCE [LARGE SCALE GENOMIC DNA]</scope>
    <source>
        <strain evidence="4 5">KCTC 22429</strain>
    </source>
</reference>
<dbReference type="Proteomes" id="UP000012046">
    <property type="component" value="Unassembled WGS sequence"/>
</dbReference>
<name>H3ZFK5_9ALTE</name>
<protein>
    <recommendedName>
        <fullName evidence="3">Molybdopterin synthase sulfur carrier subunit</fullName>
    </recommendedName>
</protein>
<gene>
    <name evidence="4" type="ORF">AJE_11139</name>
</gene>
<evidence type="ECO:0000313" key="4">
    <source>
        <dbReference type="EMBL" id="EHR40617.1"/>
    </source>
</evidence>
<dbReference type="eggNOG" id="COG1977">
    <property type="taxonomic scope" value="Bacteria"/>
</dbReference>
<dbReference type="Gene3D" id="3.10.20.30">
    <property type="match status" value="1"/>
</dbReference>
<dbReference type="AlphaFoldDB" id="H3ZFK5"/>
<dbReference type="Pfam" id="PF02597">
    <property type="entry name" value="ThiS"/>
    <property type="match status" value="1"/>
</dbReference>
<dbReference type="InterPro" id="IPR016155">
    <property type="entry name" value="Mopterin_synth/thiamin_S_b"/>
</dbReference>
<evidence type="ECO:0000256" key="2">
    <source>
        <dbReference type="ARBA" id="ARBA00024200"/>
    </source>
</evidence>
<dbReference type="RefSeq" id="WP_008950932.1">
    <property type="nucleotide sequence ID" value="NZ_AHTH01000037.1"/>
</dbReference>
<evidence type="ECO:0000256" key="3">
    <source>
        <dbReference type="ARBA" id="ARBA00024247"/>
    </source>
</evidence>
<proteinExistence type="inferred from homology"/>
<dbReference type="STRING" id="1129374.AJE_11139"/>
<dbReference type="GO" id="GO:0000166">
    <property type="term" value="F:nucleotide binding"/>
    <property type="evidence" value="ECO:0007669"/>
    <property type="project" value="UniProtKB-KW"/>
</dbReference>
<dbReference type="InterPro" id="IPR003749">
    <property type="entry name" value="ThiS/MoaD-like"/>
</dbReference>
<dbReference type="CDD" id="cd00754">
    <property type="entry name" value="Ubl_MoaD"/>
    <property type="match status" value="1"/>
</dbReference>
<sequence>MLKILFFAALRERLACANTSLDLQGQVLTARQVLDRLAGQSALWQQHLADAELLCAVNQQLVTLSHPVAAGDELAFFPPVTGG</sequence>
<dbReference type="GO" id="GO:0006777">
    <property type="term" value="P:Mo-molybdopterin cofactor biosynthetic process"/>
    <property type="evidence" value="ECO:0007669"/>
    <property type="project" value="InterPro"/>
</dbReference>
<dbReference type="GO" id="GO:1990133">
    <property type="term" value="C:molybdopterin adenylyltransferase complex"/>
    <property type="evidence" value="ECO:0007669"/>
    <property type="project" value="TreeGrafter"/>
</dbReference>
<accession>H3ZFK5</accession>
<dbReference type="PANTHER" id="PTHR33359:SF1">
    <property type="entry name" value="MOLYBDOPTERIN SYNTHASE SULFUR CARRIER SUBUNIT"/>
    <property type="match status" value="1"/>
</dbReference>